<keyword evidence="4" id="KW-1185">Reference proteome</keyword>
<name>A0A2C5WXB2_9PEZI</name>
<feature type="compositionally biased region" description="Polar residues" evidence="1">
    <location>
        <begin position="65"/>
        <end position="90"/>
    </location>
</feature>
<feature type="region of interest" description="Disordered" evidence="1">
    <location>
        <begin position="65"/>
        <end position="97"/>
    </location>
</feature>
<accession>A0A2C5WXB2</accession>
<evidence type="ECO:0000313" key="3">
    <source>
        <dbReference type="EMBL" id="PHH50281.1"/>
    </source>
</evidence>
<evidence type="ECO:0000313" key="4">
    <source>
        <dbReference type="Proteomes" id="UP000222788"/>
    </source>
</evidence>
<feature type="region of interest" description="Disordered" evidence="1">
    <location>
        <begin position="215"/>
        <end position="242"/>
    </location>
</feature>
<gene>
    <name evidence="3" type="ORF">CFIMG_005125RAa</name>
</gene>
<feature type="compositionally biased region" description="Low complexity" evidence="1">
    <location>
        <begin position="128"/>
        <end position="147"/>
    </location>
</feature>
<dbReference type="AlphaFoldDB" id="A0A2C5WXB2"/>
<dbReference type="EMBL" id="APWK03000137">
    <property type="protein sequence ID" value="PHH50281.1"/>
    <property type="molecule type" value="Genomic_DNA"/>
</dbReference>
<reference evidence="3 4" key="2">
    <citation type="journal article" date="2013" name="IMA Fungus">
        <title>IMA Genome-F 1: Ceratocystis fimbriata: Draft nuclear genome sequence for the plant pathogen, Ceratocystis fimbriata.</title>
        <authorList>
            <person name="Wilken P.M."/>
            <person name="Steenkamp E.T."/>
            <person name="Wingfield M.J."/>
            <person name="de Beer Z.W."/>
            <person name="Wingfield B.D."/>
        </authorList>
    </citation>
    <scope>NUCLEOTIDE SEQUENCE [LARGE SCALE GENOMIC DNA]</scope>
    <source>
        <strain evidence="3 4">CBS 114723</strain>
    </source>
</reference>
<evidence type="ECO:0000256" key="2">
    <source>
        <dbReference type="SAM" id="SignalP"/>
    </source>
</evidence>
<organism evidence="3 4">
    <name type="scientific">Ceratocystis fimbriata CBS 114723</name>
    <dbReference type="NCBI Taxonomy" id="1035309"/>
    <lineage>
        <taxon>Eukaryota</taxon>
        <taxon>Fungi</taxon>
        <taxon>Dikarya</taxon>
        <taxon>Ascomycota</taxon>
        <taxon>Pezizomycotina</taxon>
        <taxon>Sordariomycetes</taxon>
        <taxon>Hypocreomycetidae</taxon>
        <taxon>Microascales</taxon>
        <taxon>Ceratocystidaceae</taxon>
        <taxon>Ceratocystis</taxon>
    </lineage>
</organism>
<evidence type="ECO:0000256" key="1">
    <source>
        <dbReference type="SAM" id="MobiDB-lite"/>
    </source>
</evidence>
<feature type="chain" id="PRO_5012564315" evidence="2">
    <location>
        <begin position="17"/>
        <end position="242"/>
    </location>
</feature>
<keyword evidence="2" id="KW-0732">Signal</keyword>
<comment type="caution">
    <text evidence="3">The sequence shown here is derived from an EMBL/GenBank/DDBJ whole genome shotgun (WGS) entry which is preliminary data.</text>
</comment>
<reference evidence="3 4" key="1">
    <citation type="journal article" date="2013" name="Fungal Biol.">
        <title>Analysis of microsatellite markers in the genome of the plant pathogen Ceratocystis fimbriata.</title>
        <authorList>
            <person name="Simpson M.C."/>
            <person name="Wilken P.M."/>
            <person name="Coetzee M.P."/>
            <person name="Wingfield M.J."/>
            <person name="Wingfield B.D."/>
        </authorList>
    </citation>
    <scope>NUCLEOTIDE SEQUENCE [LARGE SCALE GENOMIC DNA]</scope>
    <source>
        <strain evidence="3 4">CBS 114723</strain>
    </source>
</reference>
<dbReference type="Proteomes" id="UP000222788">
    <property type="component" value="Unassembled WGS sequence"/>
</dbReference>
<feature type="signal peptide" evidence="2">
    <location>
        <begin position="1"/>
        <end position="16"/>
    </location>
</feature>
<protein>
    <submittedName>
        <fullName evidence="3">Uncharacterized protein</fullName>
    </submittedName>
</protein>
<feature type="region of interest" description="Disordered" evidence="1">
    <location>
        <begin position="124"/>
        <end position="148"/>
    </location>
</feature>
<proteinExistence type="predicted"/>
<sequence>MKPSTLLLGSFSVAAAMRFGWPLKNCMAFNCVGGQLPHDDNIPEDESSNSGAGFLALEYAPQDVSTVATTESSPETTSGAVTTSAPSSTDPAAPDCESISSTRYIQGNRHCGFSPDLSGRPLTATGITSMTSMTSTTSVPPSTSTTTEIGDDGCTITIIYIQIREACDLIKALRKAPRPSLGSGRYGTDLYDRKMAHAIQGDASIISEYDHLRHPKTVDAPSAPAPTDAGEEPGSGRAAAAA</sequence>